<dbReference type="PATRIC" id="fig|1435349.4.peg.1764"/>
<dbReference type="SUPFAM" id="SSF48452">
    <property type="entry name" value="TPR-like"/>
    <property type="match status" value="1"/>
</dbReference>
<dbReference type="Pfam" id="PF14280">
    <property type="entry name" value="DUF4365"/>
    <property type="match status" value="1"/>
</dbReference>
<dbReference type="EMBL" id="JTDW01000027">
    <property type="protein sequence ID" value="KJD31473.1"/>
    <property type="molecule type" value="Genomic_DNA"/>
</dbReference>
<dbReference type="InterPro" id="IPR011990">
    <property type="entry name" value="TPR-like_helical_dom_sf"/>
</dbReference>
<sequence length="639" mass="74509">MPKRPKQHQLEDLSRAKFQLCLPEKWVIRDKDKDYGIDCEVELFDDDENSTGLLFYVQLKATASKKESEIFNIDFKIDTLEYFKQLEIPVLLARYSQHLDKTYVKWINEVDLTFAKEKAKTFRIKIDKTNEWNEQSEIRIENDLKNVRILNSGSFNFPLSYSINFEDDNIQGLSNSQLKIQLRNELREYSDFLEYKSNDENYLINISIDKNVLLVQTSILKGVFFHNLDKRPKENFIEELSLDILLSLSICMVMVGQIDYCGKIIFDNELENRLIEKEELLLRLLPILISSSYFENSLNLINDALDNQENEIILFPAVASILLKSDTKIKKRIALIESFFKSQLEKAEKLNLDSLIATSRYNLGNFYRSKDRHKESINNYVQAKRYDSNYLKRSYYYREIAGVCFEANKFKFSADFYKKSIELGASNDTKSLLGDALMFSGNYKEADNVFQNYITTTETPNEEFLLKAILLQNIIENEKIDSQNRKPEEADKIAGDKPSIEDIEKAFNKDLLSSLAWFNLGMIKKDDANFQEATFCFAMCASINLWDIEAWTFAFLSFINSGKEGDLLIGSLILKTAYWHNRDEFLMHLYGILEQDNESNAEIIKMIDKILIADNKMNEKSAVLRILDGEKYKEFELKK</sequence>
<dbReference type="Gene3D" id="1.25.40.10">
    <property type="entry name" value="Tetratricopeptide repeat domain"/>
    <property type="match status" value="1"/>
</dbReference>
<accession>A0A0D7VYF2</accession>
<organism evidence="2 3">
    <name type="scientific">Neotamlana sedimentorum</name>
    <dbReference type="NCBI Taxonomy" id="1435349"/>
    <lineage>
        <taxon>Bacteria</taxon>
        <taxon>Pseudomonadati</taxon>
        <taxon>Bacteroidota</taxon>
        <taxon>Flavobacteriia</taxon>
        <taxon>Flavobacteriales</taxon>
        <taxon>Flavobacteriaceae</taxon>
        <taxon>Neotamlana</taxon>
    </lineage>
</organism>
<dbReference type="STRING" id="1435349.PW52_16695"/>
<dbReference type="SMART" id="SM00028">
    <property type="entry name" value="TPR"/>
    <property type="match status" value="3"/>
</dbReference>
<reference evidence="2 3" key="1">
    <citation type="submission" date="2014-11" db="EMBL/GenBank/DDBJ databases">
        <title>Tamlana sedimentorum sp. nov., isolated from shallow sand sediments of the Sea of Japan.</title>
        <authorList>
            <person name="Romanenko L.A."/>
        </authorList>
    </citation>
    <scope>NUCLEOTIDE SEQUENCE [LARGE SCALE GENOMIC DNA]</scope>
    <source>
        <strain evidence="2 3">JCM 19808</strain>
    </source>
</reference>
<evidence type="ECO:0000313" key="3">
    <source>
        <dbReference type="Proteomes" id="UP000032578"/>
    </source>
</evidence>
<dbReference type="AlphaFoldDB" id="A0A0D7VYF2"/>
<comment type="caution">
    <text evidence="2">The sequence shown here is derived from an EMBL/GenBank/DDBJ whole genome shotgun (WGS) entry which is preliminary data.</text>
</comment>
<evidence type="ECO:0000313" key="2">
    <source>
        <dbReference type="EMBL" id="KJD31473.1"/>
    </source>
</evidence>
<protein>
    <recommendedName>
        <fullName evidence="1">DUF4365 domain-containing protein</fullName>
    </recommendedName>
</protein>
<proteinExistence type="predicted"/>
<evidence type="ECO:0000259" key="1">
    <source>
        <dbReference type="Pfam" id="PF14280"/>
    </source>
</evidence>
<dbReference type="InterPro" id="IPR019734">
    <property type="entry name" value="TPR_rpt"/>
</dbReference>
<dbReference type="RefSeq" id="WP_044634127.1">
    <property type="nucleotide sequence ID" value="NZ_JTDW01000027.1"/>
</dbReference>
<feature type="domain" description="DUF4365" evidence="1">
    <location>
        <begin position="11"/>
        <end position="140"/>
    </location>
</feature>
<dbReference type="Proteomes" id="UP000032578">
    <property type="component" value="Unassembled WGS sequence"/>
</dbReference>
<gene>
    <name evidence="2" type="ORF">PW52_16695</name>
</gene>
<dbReference type="InterPro" id="IPR025375">
    <property type="entry name" value="DUF4365"/>
</dbReference>
<keyword evidence="3" id="KW-1185">Reference proteome</keyword>
<dbReference type="OrthoDB" id="1452892at2"/>
<dbReference type="Pfam" id="PF13181">
    <property type="entry name" value="TPR_8"/>
    <property type="match status" value="1"/>
</dbReference>
<name>A0A0D7VYF2_9FLAO</name>